<evidence type="ECO:0000313" key="2">
    <source>
        <dbReference type="Proteomes" id="UP001600888"/>
    </source>
</evidence>
<dbReference type="Proteomes" id="UP001600888">
    <property type="component" value="Unassembled WGS sequence"/>
</dbReference>
<keyword evidence="2" id="KW-1185">Reference proteome</keyword>
<dbReference type="EMBL" id="JBAWTH010000002">
    <property type="protein sequence ID" value="KAL2292682.1"/>
    <property type="molecule type" value="Genomic_DNA"/>
</dbReference>
<evidence type="ECO:0000313" key="1">
    <source>
        <dbReference type="EMBL" id="KAL2292682.1"/>
    </source>
</evidence>
<proteinExistence type="predicted"/>
<name>A0ABR4FDC2_9PEZI</name>
<comment type="caution">
    <text evidence="1">The sequence shown here is derived from an EMBL/GenBank/DDBJ whole genome shotgun (WGS) entry which is preliminary data.</text>
</comment>
<accession>A0ABR4FDC2</accession>
<sequence>MQIKAKRKSRQDCSASCLTPCILLIGNPVHRLCRLVAIPHQTRDAVLLPVDKLILEPAPLRRPLQELRRVPHLDVEGPPLRSLGLGNLDDGREALGNVVVRAGLILHHEPEDVERVALDLVQAAVVAPRPHRPDPPAWLAEQGAPDRGRLVEDVFRHEVLAHQVPEELVELRHQCRAHLLVARREAPCLLLYLAPEQVLVQVAQHSEVVVAQRPRLGRRRRPSRRRNRLETKVGALECCPSSLGIEGLADVRVQHREQRARGPIFLVLVLLGALPPFGPLRQLRAQLLHHSRRVALAAVLWVGEDRGDPVCDAILHDRAIWTEPAGEGSLAQRLAACIDWSVVWGSIPICQDPVRNSSILCEGHRHQELLSCEIVLGLQRRSPHGMMEAPDMLQLSPG</sequence>
<organism evidence="1 2">
    <name type="scientific">Diaporthe vaccinii</name>
    <dbReference type="NCBI Taxonomy" id="105482"/>
    <lineage>
        <taxon>Eukaryota</taxon>
        <taxon>Fungi</taxon>
        <taxon>Dikarya</taxon>
        <taxon>Ascomycota</taxon>
        <taxon>Pezizomycotina</taxon>
        <taxon>Sordariomycetes</taxon>
        <taxon>Sordariomycetidae</taxon>
        <taxon>Diaporthales</taxon>
        <taxon>Diaporthaceae</taxon>
        <taxon>Diaporthe</taxon>
        <taxon>Diaporthe eres species complex</taxon>
    </lineage>
</organism>
<gene>
    <name evidence="1" type="ORF">FJTKL_07777</name>
</gene>
<protein>
    <submittedName>
        <fullName evidence="1">Uncharacterized protein</fullName>
    </submittedName>
</protein>
<reference evidence="1 2" key="1">
    <citation type="submission" date="2024-03" db="EMBL/GenBank/DDBJ databases">
        <title>A high-quality draft genome sequence of Diaporthe vaccinii, a causative agent of upright dieback and viscid rot disease in cranberry plants.</title>
        <authorList>
            <person name="Sarrasin M."/>
            <person name="Lang B.F."/>
            <person name="Burger G."/>
        </authorList>
    </citation>
    <scope>NUCLEOTIDE SEQUENCE [LARGE SCALE GENOMIC DNA]</scope>
    <source>
        <strain evidence="1 2">IS7</strain>
    </source>
</reference>